<evidence type="ECO:0000313" key="5">
    <source>
        <dbReference type="EMBL" id="RCW87005.1"/>
    </source>
</evidence>
<accession>A0A368Z3I4</accession>
<dbReference type="SUPFAM" id="SSF46785">
    <property type="entry name" value="Winged helix' DNA-binding domain"/>
    <property type="match status" value="1"/>
</dbReference>
<protein>
    <submittedName>
        <fullName evidence="5">GntR family transcriptional regulator</fullName>
    </submittedName>
</protein>
<sequence>MRRILPIPPIKSVADQVRDGLRAAIIDGQFAMGENISEERLTALFGVSRSPIRDALNALKFAGLVEIVPKRGSFVFLPGDAEVADLCAFRLMMEREAATLAMAAAPDLLVARLKAICARMARAEEDSDHADYAHADTAYHAAFFEFCGNPLVCDAYALADARIATLRTALTAPSDRHRADSFREHLAMAEQLGRGDLDGFRATLSEHINRTRRIATRELQRFKTKADAAAAR</sequence>
<dbReference type="RefSeq" id="WP_114348098.1">
    <property type="nucleotide sequence ID" value="NZ_QPJL01000003.1"/>
</dbReference>
<organism evidence="5 6">
    <name type="scientific">Paracoccus lutimaris</name>
    <dbReference type="NCBI Taxonomy" id="1490030"/>
    <lineage>
        <taxon>Bacteria</taxon>
        <taxon>Pseudomonadati</taxon>
        <taxon>Pseudomonadota</taxon>
        <taxon>Alphaproteobacteria</taxon>
        <taxon>Rhodobacterales</taxon>
        <taxon>Paracoccaceae</taxon>
        <taxon>Paracoccus</taxon>
    </lineage>
</organism>
<dbReference type="InterPro" id="IPR000524">
    <property type="entry name" value="Tscrpt_reg_HTH_GntR"/>
</dbReference>
<reference evidence="5 6" key="1">
    <citation type="submission" date="2018-07" db="EMBL/GenBank/DDBJ databases">
        <title>Genomic Encyclopedia of Type Strains, Phase III (KMG-III): the genomes of soil and plant-associated and newly described type strains.</title>
        <authorList>
            <person name="Whitman W."/>
        </authorList>
    </citation>
    <scope>NUCLEOTIDE SEQUENCE [LARGE SCALE GENOMIC DNA]</scope>
    <source>
        <strain evidence="5 6">CECT 8525</strain>
    </source>
</reference>
<dbReference type="PANTHER" id="PTHR43537">
    <property type="entry name" value="TRANSCRIPTIONAL REGULATOR, GNTR FAMILY"/>
    <property type="match status" value="1"/>
</dbReference>
<dbReference type="InterPro" id="IPR008920">
    <property type="entry name" value="TF_FadR/GntR_C"/>
</dbReference>
<dbReference type="EMBL" id="QPJL01000003">
    <property type="protein sequence ID" value="RCW87005.1"/>
    <property type="molecule type" value="Genomic_DNA"/>
</dbReference>
<dbReference type="PANTHER" id="PTHR43537:SF50">
    <property type="entry name" value="TRANSCRIPTIONAL REGULATORY PROTEIN"/>
    <property type="match status" value="1"/>
</dbReference>
<dbReference type="GO" id="GO:0003700">
    <property type="term" value="F:DNA-binding transcription factor activity"/>
    <property type="evidence" value="ECO:0007669"/>
    <property type="project" value="InterPro"/>
</dbReference>
<evidence type="ECO:0000256" key="3">
    <source>
        <dbReference type="ARBA" id="ARBA00023163"/>
    </source>
</evidence>
<dbReference type="Gene3D" id="1.20.120.530">
    <property type="entry name" value="GntR ligand-binding domain-like"/>
    <property type="match status" value="1"/>
</dbReference>
<dbReference type="GO" id="GO:0003677">
    <property type="term" value="F:DNA binding"/>
    <property type="evidence" value="ECO:0007669"/>
    <property type="project" value="UniProtKB-KW"/>
</dbReference>
<dbReference type="AlphaFoldDB" id="A0A368Z3I4"/>
<keyword evidence="6" id="KW-1185">Reference proteome</keyword>
<evidence type="ECO:0000256" key="1">
    <source>
        <dbReference type="ARBA" id="ARBA00023015"/>
    </source>
</evidence>
<dbReference type="InterPro" id="IPR036388">
    <property type="entry name" value="WH-like_DNA-bd_sf"/>
</dbReference>
<evidence type="ECO:0000259" key="4">
    <source>
        <dbReference type="PROSITE" id="PS50949"/>
    </source>
</evidence>
<evidence type="ECO:0000313" key="6">
    <source>
        <dbReference type="Proteomes" id="UP000253345"/>
    </source>
</evidence>
<dbReference type="Gene3D" id="1.10.10.10">
    <property type="entry name" value="Winged helix-like DNA-binding domain superfamily/Winged helix DNA-binding domain"/>
    <property type="match status" value="1"/>
</dbReference>
<dbReference type="Proteomes" id="UP000253345">
    <property type="component" value="Unassembled WGS sequence"/>
</dbReference>
<dbReference type="Pfam" id="PF07729">
    <property type="entry name" value="FCD"/>
    <property type="match status" value="1"/>
</dbReference>
<dbReference type="CDD" id="cd07377">
    <property type="entry name" value="WHTH_GntR"/>
    <property type="match status" value="1"/>
</dbReference>
<dbReference type="SUPFAM" id="SSF48008">
    <property type="entry name" value="GntR ligand-binding domain-like"/>
    <property type="match status" value="1"/>
</dbReference>
<proteinExistence type="predicted"/>
<comment type="caution">
    <text evidence="5">The sequence shown here is derived from an EMBL/GenBank/DDBJ whole genome shotgun (WGS) entry which is preliminary data.</text>
</comment>
<keyword evidence="3" id="KW-0804">Transcription</keyword>
<dbReference type="InterPro" id="IPR036390">
    <property type="entry name" value="WH_DNA-bd_sf"/>
</dbReference>
<dbReference type="PROSITE" id="PS50949">
    <property type="entry name" value="HTH_GNTR"/>
    <property type="match status" value="1"/>
</dbReference>
<keyword evidence="2" id="KW-0238">DNA-binding</keyword>
<dbReference type="SMART" id="SM00895">
    <property type="entry name" value="FCD"/>
    <property type="match status" value="1"/>
</dbReference>
<dbReference type="OrthoDB" id="7620579at2"/>
<dbReference type="InterPro" id="IPR011711">
    <property type="entry name" value="GntR_C"/>
</dbReference>
<dbReference type="SMART" id="SM00345">
    <property type="entry name" value="HTH_GNTR"/>
    <property type="match status" value="1"/>
</dbReference>
<dbReference type="Pfam" id="PF00392">
    <property type="entry name" value="GntR"/>
    <property type="match status" value="1"/>
</dbReference>
<feature type="domain" description="HTH gntR-type" evidence="4">
    <location>
        <begin position="11"/>
        <end position="78"/>
    </location>
</feature>
<name>A0A368Z3I4_9RHOB</name>
<gene>
    <name evidence="5" type="ORF">DFP89_1039</name>
</gene>
<keyword evidence="1" id="KW-0805">Transcription regulation</keyword>
<evidence type="ECO:0000256" key="2">
    <source>
        <dbReference type="ARBA" id="ARBA00023125"/>
    </source>
</evidence>